<evidence type="ECO:0000313" key="3">
    <source>
        <dbReference type="Proteomes" id="UP000271380"/>
    </source>
</evidence>
<keyword evidence="2" id="KW-0547">Nucleotide-binding</keyword>
<reference evidence="2 3" key="1">
    <citation type="submission" date="2018-12" db="EMBL/GenBank/DDBJ databases">
        <authorList>
            <consortium name="Pathogen Informatics"/>
        </authorList>
    </citation>
    <scope>NUCLEOTIDE SEQUENCE [LARGE SCALE GENOMIC DNA]</scope>
    <source>
        <strain evidence="2 3">NCTC949</strain>
    </source>
</reference>
<keyword evidence="1" id="KW-0812">Transmembrane</keyword>
<proteinExistence type="predicted"/>
<keyword evidence="2" id="KW-0067">ATP-binding</keyword>
<dbReference type="GO" id="GO:0005524">
    <property type="term" value="F:ATP binding"/>
    <property type="evidence" value="ECO:0007669"/>
    <property type="project" value="UniProtKB-KW"/>
</dbReference>
<evidence type="ECO:0000313" key="2">
    <source>
        <dbReference type="EMBL" id="VEH04448.1"/>
    </source>
</evidence>
<evidence type="ECO:0000256" key="1">
    <source>
        <dbReference type="SAM" id="Phobius"/>
    </source>
</evidence>
<dbReference type="AlphaFoldDB" id="A0AB38VPP7"/>
<feature type="transmembrane region" description="Helical" evidence="1">
    <location>
        <begin position="65"/>
        <end position="82"/>
    </location>
</feature>
<sequence>MQQYRIVERNKGVHNEHSAAQVLEFAQVQPMLRVAGSDSLGKRSVRAGIREQFFAQQQTQKTGEMVMGLLATIIMIVALLLMH</sequence>
<name>A0AB38VPP7_9CORY</name>
<keyword evidence="1" id="KW-0472">Membrane</keyword>
<gene>
    <name evidence="2" type="primary">irp2J_3</name>
    <name evidence="2" type="ORF">NCTC949_00093</name>
</gene>
<organism evidence="2 3">
    <name type="scientific">Corynebacterium kutscheri</name>
    <dbReference type="NCBI Taxonomy" id="35755"/>
    <lineage>
        <taxon>Bacteria</taxon>
        <taxon>Bacillati</taxon>
        <taxon>Actinomycetota</taxon>
        <taxon>Actinomycetes</taxon>
        <taxon>Mycobacteriales</taxon>
        <taxon>Corynebacteriaceae</taxon>
        <taxon>Corynebacterium</taxon>
    </lineage>
</organism>
<dbReference type="Proteomes" id="UP000271380">
    <property type="component" value="Chromosome"/>
</dbReference>
<keyword evidence="1" id="KW-1133">Transmembrane helix</keyword>
<accession>A0AB38VPP7</accession>
<dbReference type="EMBL" id="LR134377">
    <property type="protein sequence ID" value="VEH04448.1"/>
    <property type="molecule type" value="Genomic_DNA"/>
</dbReference>
<dbReference type="RefSeq" id="WP_232009470.1">
    <property type="nucleotide sequence ID" value="NZ_CP011312.1"/>
</dbReference>
<protein>
    <submittedName>
        <fullName evidence="2">ATP-binding protein</fullName>
    </submittedName>
</protein>